<evidence type="ECO:0000259" key="2">
    <source>
        <dbReference type="Pfam" id="PF07589"/>
    </source>
</evidence>
<comment type="caution">
    <text evidence="3">The sequence shown here is derived from an EMBL/GenBank/DDBJ whole genome shotgun (WGS) entry which is preliminary data.</text>
</comment>
<sequence>MERLSMNKFLAAAAAALLAAAQASATTVLNSRDTFDALGRGSAFFTDLDNQGSTAPVPFGFGPLSFSGSFGTAFYWASDWHENAPGVNGNVDGTAWVQMRLNTFNGPVTISSGAGFQALGFDLRPYFDASGNADGGETVLFSTDTGESGSFRLPTTNAVAFLGLVFDAPVQSVSFGIGTDHVNGFTWFGVDNLQTYASVSAVPEPASVALLLAGLGSVGLAARRRRAG</sequence>
<organism evidence="3 4">
    <name type="scientific">Roseateles depolymerans</name>
    <dbReference type="NCBI Taxonomy" id="76731"/>
    <lineage>
        <taxon>Bacteria</taxon>
        <taxon>Pseudomonadati</taxon>
        <taxon>Pseudomonadota</taxon>
        <taxon>Betaproteobacteria</taxon>
        <taxon>Burkholderiales</taxon>
        <taxon>Sphaerotilaceae</taxon>
        <taxon>Roseateles</taxon>
    </lineage>
</organism>
<proteinExistence type="predicted"/>
<feature type="chain" id="PRO_5015910878" description="Ice-binding protein C-terminal domain-containing protein" evidence="1">
    <location>
        <begin position="26"/>
        <end position="228"/>
    </location>
</feature>
<evidence type="ECO:0000313" key="3">
    <source>
        <dbReference type="EMBL" id="PZP33289.1"/>
    </source>
</evidence>
<evidence type="ECO:0000313" key="4">
    <source>
        <dbReference type="Proteomes" id="UP000249633"/>
    </source>
</evidence>
<feature type="domain" description="Ice-binding protein C-terminal" evidence="2">
    <location>
        <begin position="201"/>
        <end position="225"/>
    </location>
</feature>
<protein>
    <recommendedName>
        <fullName evidence="2">Ice-binding protein C-terminal domain-containing protein</fullName>
    </recommendedName>
</protein>
<dbReference type="Pfam" id="PF07589">
    <property type="entry name" value="PEP-CTERM"/>
    <property type="match status" value="1"/>
</dbReference>
<dbReference type="NCBIfam" id="TIGR02595">
    <property type="entry name" value="PEP_CTERM"/>
    <property type="match status" value="1"/>
</dbReference>
<keyword evidence="1" id="KW-0732">Signal</keyword>
<dbReference type="InterPro" id="IPR013424">
    <property type="entry name" value="Ice-binding_C"/>
</dbReference>
<dbReference type="AlphaFoldDB" id="A0A2W5FUP9"/>
<dbReference type="EMBL" id="QFOD01000006">
    <property type="protein sequence ID" value="PZP33289.1"/>
    <property type="molecule type" value="Genomic_DNA"/>
</dbReference>
<gene>
    <name evidence="3" type="ORF">DI603_07885</name>
</gene>
<name>A0A2W5FUP9_9BURK</name>
<dbReference type="Proteomes" id="UP000249633">
    <property type="component" value="Unassembled WGS sequence"/>
</dbReference>
<accession>A0A2W5FUP9</accession>
<evidence type="ECO:0000256" key="1">
    <source>
        <dbReference type="SAM" id="SignalP"/>
    </source>
</evidence>
<reference evidence="3 4" key="1">
    <citation type="submission" date="2017-08" db="EMBL/GenBank/DDBJ databases">
        <title>Infants hospitalized years apart are colonized by the same room-sourced microbial strains.</title>
        <authorList>
            <person name="Brooks B."/>
            <person name="Olm M.R."/>
            <person name="Firek B.A."/>
            <person name="Baker R."/>
            <person name="Thomas B.C."/>
            <person name="Morowitz M.J."/>
            <person name="Banfield J.F."/>
        </authorList>
    </citation>
    <scope>NUCLEOTIDE SEQUENCE [LARGE SCALE GENOMIC DNA]</scope>
    <source>
        <strain evidence="3">S2_012_000_R2_81</strain>
    </source>
</reference>
<feature type="signal peptide" evidence="1">
    <location>
        <begin position="1"/>
        <end position="25"/>
    </location>
</feature>